<keyword evidence="2" id="KW-1185">Reference proteome</keyword>
<protein>
    <submittedName>
        <fullName evidence="1">Uncharacterized protein</fullName>
    </submittedName>
</protein>
<organism evidence="1 2">
    <name type="scientific">Anaeroglobus geminatus F0357</name>
    <dbReference type="NCBI Taxonomy" id="861450"/>
    <lineage>
        <taxon>Bacteria</taxon>
        <taxon>Bacillati</taxon>
        <taxon>Bacillota</taxon>
        <taxon>Negativicutes</taxon>
        <taxon>Veillonellales</taxon>
        <taxon>Veillonellaceae</taxon>
        <taxon>Anaeroglobus</taxon>
    </lineage>
</organism>
<evidence type="ECO:0000313" key="1">
    <source>
        <dbReference type="EMBL" id="EHM39075.1"/>
    </source>
</evidence>
<dbReference type="AlphaFoldDB" id="G9YJ31"/>
<dbReference type="STRING" id="861450.HMPREF0080_01675"/>
<dbReference type="HOGENOM" id="CLU_2491021_0_0_9"/>
<evidence type="ECO:0000313" key="2">
    <source>
        <dbReference type="Proteomes" id="UP000005481"/>
    </source>
</evidence>
<dbReference type="Proteomes" id="UP000005481">
    <property type="component" value="Unassembled WGS sequence"/>
</dbReference>
<accession>G9YJ31</accession>
<dbReference type="EMBL" id="AGCJ01000073">
    <property type="protein sequence ID" value="EHM39075.1"/>
    <property type="molecule type" value="Genomic_DNA"/>
</dbReference>
<name>G9YJ31_9FIRM</name>
<reference evidence="1 2" key="1">
    <citation type="submission" date="2011-08" db="EMBL/GenBank/DDBJ databases">
        <authorList>
            <person name="Weinstock G."/>
            <person name="Sodergren E."/>
            <person name="Clifton S."/>
            <person name="Fulton L."/>
            <person name="Fulton B."/>
            <person name="Courtney L."/>
            <person name="Fronick C."/>
            <person name="Harrison M."/>
            <person name="Strong C."/>
            <person name="Farmer C."/>
            <person name="Delahaunty K."/>
            <person name="Markovic C."/>
            <person name="Hall O."/>
            <person name="Minx P."/>
            <person name="Tomlinson C."/>
            <person name="Mitreva M."/>
            <person name="Hou S."/>
            <person name="Chen J."/>
            <person name="Wollam A."/>
            <person name="Pepin K.H."/>
            <person name="Johnson M."/>
            <person name="Bhonagiri V."/>
            <person name="Zhang X."/>
            <person name="Suruliraj S."/>
            <person name="Warren W."/>
            <person name="Chinwalla A."/>
            <person name="Mardis E.R."/>
            <person name="Wilson R.K."/>
        </authorList>
    </citation>
    <scope>NUCLEOTIDE SEQUENCE [LARGE SCALE GENOMIC DNA]</scope>
    <source>
        <strain evidence="1 2">F0357</strain>
    </source>
</reference>
<sequence length="86" mass="9454">MAALSIGKILKPEAAGATGKDTIPMPMQEMTGPAIKYDKQTERDLLHEAPPKLDQTLTIEGHHSSRPLLTTAVKRGHTIIFKRHCI</sequence>
<gene>
    <name evidence="1" type="ORF">HMPREF0080_01675</name>
</gene>
<proteinExistence type="predicted"/>
<comment type="caution">
    <text evidence="1">The sequence shown here is derived from an EMBL/GenBank/DDBJ whole genome shotgun (WGS) entry which is preliminary data.</text>
</comment>